<evidence type="ECO:0000313" key="2">
    <source>
        <dbReference type="Proteomes" id="UP000887566"/>
    </source>
</evidence>
<dbReference type="InterPro" id="IPR045819">
    <property type="entry name" value="TTC7_N"/>
</dbReference>
<feature type="domain" description="Tetratricopeptide repeat protein 7 N-terminal" evidence="1">
    <location>
        <begin position="3"/>
        <end position="151"/>
    </location>
</feature>
<dbReference type="PANTHER" id="PTHR23083:SF464">
    <property type="entry name" value="TETRATRICOPEPTIDE REPEAT DOMAIN 7, ISOFORM A"/>
    <property type="match status" value="1"/>
</dbReference>
<protein>
    <submittedName>
        <fullName evidence="3">Tetratricopeptide repeat protein 7 N-terminal domain-containing protein</fullName>
    </submittedName>
</protein>
<dbReference type="PANTHER" id="PTHR23083">
    <property type="entry name" value="TETRATRICOPEPTIDE REPEAT PROTEIN, TPR"/>
    <property type="match status" value="1"/>
</dbReference>
<organism evidence="2 3">
    <name type="scientific">Plectus sambesii</name>
    <dbReference type="NCBI Taxonomy" id="2011161"/>
    <lineage>
        <taxon>Eukaryota</taxon>
        <taxon>Metazoa</taxon>
        <taxon>Ecdysozoa</taxon>
        <taxon>Nematoda</taxon>
        <taxon>Chromadorea</taxon>
        <taxon>Plectida</taxon>
        <taxon>Plectina</taxon>
        <taxon>Plectoidea</taxon>
        <taxon>Plectidae</taxon>
        <taxon>Plectus</taxon>
    </lineage>
</organism>
<reference evidence="3" key="1">
    <citation type="submission" date="2022-11" db="UniProtKB">
        <authorList>
            <consortium name="WormBaseParasite"/>
        </authorList>
    </citation>
    <scope>IDENTIFICATION</scope>
</reference>
<evidence type="ECO:0000313" key="3">
    <source>
        <dbReference type="WBParaSite" id="PSAMB.scaffold19489size813.g37878.t1"/>
    </source>
</evidence>
<name>A0A914VIJ5_9BILA</name>
<dbReference type="GO" id="GO:0005886">
    <property type="term" value="C:plasma membrane"/>
    <property type="evidence" value="ECO:0007669"/>
    <property type="project" value="TreeGrafter"/>
</dbReference>
<proteinExistence type="predicted"/>
<evidence type="ECO:0000259" key="1">
    <source>
        <dbReference type="Pfam" id="PF19440"/>
    </source>
</evidence>
<dbReference type="AlphaFoldDB" id="A0A914VIJ5"/>
<dbReference type="InterPro" id="IPR051722">
    <property type="entry name" value="Endocytosis_PI4K-reg_protein"/>
</dbReference>
<sequence>MSKLKGQRLETEVERCRAECNWRRLFELMTHIRAKGSGLESLANFLLGEYQLENFADEQCVALGGYLRPDVGNTDPLRSSEGHLRAVLADGDAKPYVALESHLMLAKLHYLCADFEQAVVDVDNAKLERNDIQFQTLRTLRLVAEAYAIKGRLLI</sequence>
<dbReference type="Pfam" id="PF19440">
    <property type="entry name" value="TTC7_N"/>
    <property type="match status" value="1"/>
</dbReference>
<dbReference type="GO" id="GO:0072659">
    <property type="term" value="P:protein localization to plasma membrane"/>
    <property type="evidence" value="ECO:0007669"/>
    <property type="project" value="TreeGrafter"/>
</dbReference>
<accession>A0A914VIJ5</accession>
<keyword evidence="2" id="KW-1185">Reference proteome</keyword>
<dbReference type="WBParaSite" id="PSAMB.scaffold19489size813.g37878.t1">
    <property type="protein sequence ID" value="PSAMB.scaffold19489size813.g37878.t1"/>
    <property type="gene ID" value="PSAMB.scaffold19489size813.g37878"/>
</dbReference>
<dbReference type="Proteomes" id="UP000887566">
    <property type="component" value="Unplaced"/>
</dbReference>
<dbReference type="GO" id="GO:0046854">
    <property type="term" value="P:phosphatidylinositol phosphate biosynthetic process"/>
    <property type="evidence" value="ECO:0007669"/>
    <property type="project" value="TreeGrafter"/>
</dbReference>